<dbReference type="InterPro" id="IPR036852">
    <property type="entry name" value="Peptidase_S8/S53_dom_sf"/>
</dbReference>
<dbReference type="EMBL" id="KI392069">
    <property type="protein sequence ID" value="ERN19442.1"/>
    <property type="molecule type" value="Genomic_DNA"/>
</dbReference>
<organism evidence="1 2">
    <name type="scientific">Amborella trichopoda</name>
    <dbReference type="NCBI Taxonomy" id="13333"/>
    <lineage>
        <taxon>Eukaryota</taxon>
        <taxon>Viridiplantae</taxon>
        <taxon>Streptophyta</taxon>
        <taxon>Embryophyta</taxon>
        <taxon>Tracheophyta</taxon>
        <taxon>Spermatophyta</taxon>
        <taxon>Magnoliopsida</taxon>
        <taxon>Amborellales</taxon>
        <taxon>Amborellaceae</taxon>
        <taxon>Amborella</taxon>
    </lineage>
</organism>
<evidence type="ECO:0000313" key="2">
    <source>
        <dbReference type="Proteomes" id="UP000017836"/>
    </source>
</evidence>
<accession>U5DDD5</accession>
<reference evidence="2" key="1">
    <citation type="journal article" date="2013" name="Science">
        <title>The Amborella genome and the evolution of flowering plants.</title>
        <authorList>
            <consortium name="Amborella Genome Project"/>
        </authorList>
    </citation>
    <scope>NUCLEOTIDE SEQUENCE [LARGE SCALE GENOMIC DNA]</scope>
</reference>
<keyword evidence="2" id="KW-1185">Reference proteome</keyword>
<dbReference type="GO" id="GO:0006508">
    <property type="term" value="P:proteolysis"/>
    <property type="evidence" value="ECO:0007669"/>
    <property type="project" value="InterPro"/>
</dbReference>
<dbReference type="Gene3D" id="3.40.50.200">
    <property type="entry name" value="Peptidase S8/S53 domain"/>
    <property type="match status" value="1"/>
</dbReference>
<dbReference type="GO" id="GO:0004252">
    <property type="term" value="F:serine-type endopeptidase activity"/>
    <property type="evidence" value="ECO:0007669"/>
    <property type="project" value="InterPro"/>
</dbReference>
<dbReference type="HOGENOM" id="CLU_2281239_0_0_1"/>
<name>U5DDD5_AMBTC</name>
<dbReference type="AlphaFoldDB" id="U5DDD5"/>
<sequence length="102" mass="11729">MPPPPKKWKGKCVDAGKDFNSSLCNNKLIGAYVFDRGYKVRMRGKHRVELSDRGIMLAMEHTRQPPLPVGSCLMPSSTAMPRAPQVAWLPKRTWRFTRCEKW</sequence>
<dbReference type="Proteomes" id="UP000017836">
    <property type="component" value="Unassembled WGS sequence"/>
</dbReference>
<protein>
    <submittedName>
        <fullName evidence="1">Uncharacterized protein</fullName>
    </submittedName>
</protein>
<proteinExistence type="predicted"/>
<dbReference type="Gramene" id="ERN19442">
    <property type="protein sequence ID" value="ERN19442"/>
    <property type="gene ID" value="AMTR_s00069p00178620"/>
</dbReference>
<evidence type="ECO:0000313" key="1">
    <source>
        <dbReference type="EMBL" id="ERN19442.1"/>
    </source>
</evidence>
<gene>
    <name evidence="1" type="ORF">AMTR_s00069p00178620</name>
</gene>